<organism evidence="1 2">
    <name type="scientific">Lysinibacillus alkalisoli</name>
    <dbReference type="NCBI Taxonomy" id="1911548"/>
    <lineage>
        <taxon>Bacteria</taxon>
        <taxon>Bacillati</taxon>
        <taxon>Bacillota</taxon>
        <taxon>Bacilli</taxon>
        <taxon>Bacillales</taxon>
        <taxon>Bacillaceae</taxon>
        <taxon>Lysinibacillus</taxon>
    </lineage>
</organism>
<dbReference type="RefSeq" id="WP_188615978.1">
    <property type="nucleotide sequence ID" value="NZ_BMJT01000018.1"/>
</dbReference>
<accession>A0A917GAH0</accession>
<sequence length="119" mass="13769">MLLFYSAVETRQIYCLKIFYQTIDLEQVMSQVSHKGQLAAIYHYYVAIQYLLGELVTISDLQLQDLPAFDALSVAHTKALLTQEPQACARYSEQLANVNQPSYSFLQVEKKFYEQYLNT</sequence>
<dbReference type="AlphaFoldDB" id="A0A917GAH0"/>
<proteinExistence type="predicted"/>
<protein>
    <submittedName>
        <fullName evidence="1">Uncharacterized protein</fullName>
    </submittedName>
</protein>
<gene>
    <name evidence="1" type="ORF">GCM10007425_30930</name>
</gene>
<keyword evidence="2" id="KW-1185">Reference proteome</keyword>
<reference evidence="1" key="1">
    <citation type="journal article" date="2014" name="Int. J. Syst. Evol. Microbiol.">
        <title>Complete genome sequence of Corynebacterium casei LMG S-19264T (=DSM 44701T), isolated from a smear-ripened cheese.</title>
        <authorList>
            <consortium name="US DOE Joint Genome Institute (JGI-PGF)"/>
            <person name="Walter F."/>
            <person name="Albersmeier A."/>
            <person name="Kalinowski J."/>
            <person name="Ruckert C."/>
        </authorList>
    </citation>
    <scope>NUCLEOTIDE SEQUENCE</scope>
    <source>
        <strain evidence="1">CGMCC 1.15760</strain>
    </source>
</reference>
<comment type="caution">
    <text evidence="1">The sequence shown here is derived from an EMBL/GenBank/DDBJ whole genome shotgun (WGS) entry which is preliminary data.</text>
</comment>
<dbReference type="EMBL" id="BMJT01000018">
    <property type="protein sequence ID" value="GGG34014.1"/>
    <property type="molecule type" value="Genomic_DNA"/>
</dbReference>
<reference evidence="1" key="2">
    <citation type="submission" date="2020-09" db="EMBL/GenBank/DDBJ databases">
        <authorList>
            <person name="Sun Q."/>
            <person name="Zhou Y."/>
        </authorList>
    </citation>
    <scope>NUCLEOTIDE SEQUENCE</scope>
    <source>
        <strain evidence="1">CGMCC 1.15760</strain>
    </source>
</reference>
<evidence type="ECO:0000313" key="1">
    <source>
        <dbReference type="EMBL" id="GGG34014.1"/>
    </source>
</evidence>
<name>A0A917GAH0_9BACI</name>
<dbReference type="Proteomes" id="UP000616608">
    <property type="component" value="Unassembled WGS sequence"/>
</dbReference>
<evidence type="ECO:0000313" key="2">
    <source>
        <dbReference type="Proteomes" id="UP000616608"/>
    </source>
</evidence>